<dbReference type="EMBL" id="BDQF01000006">
    <property type="protein sequence ID" value="GAW79630.1"/>
    <property type="molecule type" value="Genomic_DNA"/>
</dbReference>
<reference evidence="5" key="1">
    <citation type="submission" date="2017-04" db="EMBL/GenBank/DDBJ databases">
        <title>Plasmodium gonderi genome.</title>
        <authorList>
            <person name="Arisue N."/>
            <person name="Honma H."/>
            <person name="Kawai S."/>
            <person name="Tougan T."/>
            <person name="Tanabe K."/>
            <person name="Horii T."/>
        </authorList>
    </citation>
    <scope>NUCLEOTIDE SEQUENCE [LARGE SCALE GENOMIC DNA]</scope>
    <source>
        <strain evidence="5">ATCC 30045</strain>
    </source>
</reference>
<evidence type="ECO:0000256" key="1">
    <source>
        <dbReference type="SAM" id="Coils"/>
    </source>
</evidence>
<dbReference type="GeneID" id="39746342"/>
<feature type="compositionally biased region" description="Acidic residues" evidence="2">
    <location>
        <begin position="809"/>
        <end position="823"/>
    </location>
</feature>
<keyword evidence="5" id="KW-1185">Reference proteome</keyword>
<feature type="compositionally biased region" description="Acidic residues" evidence="2">
    <location>
        <begin position="1240"/>
        <end position="1256"/>
    </location>
</feature>
<name>A0A1Y1JBK7_PLAGO</name>
<feature type="compositionally biased region" description="Basic and acidic residues" evidence="2">
    <location>
        <begin position="886"/>
        <end position="901"/>
    </location>
</feature>
<feature type="chain" id="PRO_5012282123" description="S1 motif domain-containing protein" evidence="3">
    <location>
        <begin position="18"/>
        <end position="1657"/>
    </location>
</feature>
<feature type="compositionally biased region" description="Basic and acidic residues" evidence="2">
    <location>
        <begin position="1404"/>
        <end position="1421"/>
    </location>
</feature>
<gene>
    <name evidence="4" type="ORF">PGO_050400</name>
</gene>
<evidence type="ECO:0000313" key="5">
    <source>
        <dbReference type="Proteomes" id="UP000195521"/>
    </source>
</evidence>
<dbReference type="InterPro" id="IPR012340">
    <property type="entry name" value="NA-bd_OB-fold"/>
</dbReference>
<feature type="compositionally biased region" description="Basic and acidic residues" evidence="2">
    <location>
        <begin position="1302"/>
        <end position="1329"/>
    </location>
</feature>
<sequence length="1657" mass="193319">MKVIITTLVLCLVPIKCERSINQAYIMNFADFPLQPSTRQAKHTWQIKKIRQKKKKNCIYISGNDLFEYFATLTNEEDDMDKEKKKRKKNYSVSYLQKLPKKKLLLKRWKYDMYEKIKEKIKNDQELINKTKICGYKFKLPIDFFKLGSQIRGKIVNVQNHLIKIDVNAINFAHLYIKRYFEEKTQVHKKYQVGKYIDVVICYIHKKNGIIQVTDNEEEIKILHRSLRKLRDSGYLPKLGESSLDHQMTPHSGPNLHSASPNGTLDDNTMHQQDDSSLRRTSDSFVDTASDSFVDTASDSLADSASNPLADSASDSLADSASNPLADSASDPLADSASDPLADSASDPVADPIHPEDIKKKLGVSFQTNDGETDLMYIKEENIMKKRKKITDFKIEDTVGGVIKFINEEGAYIDIGCETLAFLNLGHYNKDPKYMFKDVKKKKLKVSDYIKNLKIRKIDIFNNRIEVTIYNMQEEACLRILNQQETLKEQNKYMPCSSFIVHNYHMINYLKKYNELKKKKKKNIHNLFEKKEQLNELKNVTHLKKSQFTPFMLRYNELTTPNNNYEDMIEQNADNEQFLKEIGVFPNSHNEQGNNKFNLELLRKQNKSLKEEINRFRESIPSDNATSGISRNYQHDEPKLEWTEKQMHHNLNPFFTENAQMLNNESTTNFSSHEYRDEVSEENQNFQMEEESDDIFHICNDNMKKTFPNKQNDSTPDGNKQTLQYLKQNIKKIKESVMNEGVKKENSKLQHVHERNGNVPYDVSRKLFDTWNKVVTEDTHKIQHGTFNQHEEQKDPSSGDQCNFASYLDEGDDDGDEDEEEEGKEAKDDFDFHRDLNQGEGKKKFAGNPSYIEEKKKKKKMKKKNIFLDDEHEPLDEENKNSGVKNENRYEEVNNYKRSEDDFNSGDENDDYGTSEESEEDFLNVKKHLKYIISQNVSMSLPHNEEKCIEEASKLFGDDIKTWDEKMYYYFGDRDNVSLDGFDIYDQDEFKINTVNNKIQEFSEYDKILDSHKFNGSSDIDLMGAKYGDDSVVDATSANDCQTSHNPIETRNSQKDSQGSYLDTEEVDRDREKGYGTKGENIICAYNMKMDKQIDDNEGDLENYMNTFLDDEDDSNEQTYEQMQVKKQIQNDEPILHPPKEKRKDKKINPVKDTNERSTILNTSNKGIKKSDTNQLIDLVHREQKEDIENAVKSSSENQINVSDILNKAIRIGDMFRRKELEKLLQRRKAQTSNRSDCYDGTDSDEDSDEDSDGDRDEDRDGGRDHSRSSITREINEHLGEGPMENFSRKPFLRVSRIARQGNKEGESAKLKKNEEEEEESKNAKRNCMEDVSGSNKRNTHDNRDDMKLYKHASYDVQGYYKRKRKVRNIDDLEAVDSENNDDLILNNNDFLDNNANEGTENCDSYRDNRDDGAEKRNGYPDEIHKESLKLDQQMDMFFLLGKNDKITQGNYLEKLLTKEKIENKGASKEIDMLLQHYRYVNEHPDEFIKSFYNENGETNKSADFLEENFTDIDKKQKHIIEKQSNSIANSFNIIEREGDPRTKQSKQRTHETIANYMNTKSINAVETELNHMSNESLALRSWSLKLGLIKEKDMHLDDQSLINHFISNPKFKRALKYYNIKNTKNVTIPLIYKMTKLLYFERPFPRKEQNRKLNMN</sequence>
<feature type="compositionally biased region" description="Low complexity" evidence="2">
    <location>
        <begin position="298"/>
        <end position="352"/>
    </location>
</feature>
<dbReference type="OrthoDB" id="372464at2759"/>
<dbReference type="OMA" id="EKMYYYF"/>
<evidence type="ECO:0000256" key="3">
    <source>
        <dbReference type="SAM" id="SignalP"/>
    </source>
</evidence>
<evidence type="ECO:0000313" key="4">
    <source>
        <dbReference type="EMBL" id="GAW79630.1"/>
    </source>
</evidence>
<feature type="compositionally biased region" description="Basic and acidic residues" evidence="2">
    <location>
        <begin position="268"/>
        <end position="282"/>
    </location>
</feature>
<feature type="region of interest" description="Disordered" evidence="2">
    <location>
        <begin position="1383"/>
        <end position="1421"/>
    </location>
</feature>
<feature type="compositionally biased region" description="Basic and acidic residues" evidence="2">
    <location>
        <begin position="1339"/>
        <end position="1349"/>
    </location>
</feature>
<dbReference type="Proteomes" id="UP000195521">
    <property type="component" value="Unassembled WGS sequence"/>
</dbReference>
<feature type="compositionally biased region" description="Polar residues" evidence="2">
    <location>
        <begin position="245"/>
        <end position="267"/>
    </location>
</feature>
<feature type="compositionally biased region" description="Basic and acidic residues" evidence="2">
    <location>
        <begin position="1257"/>
        <end position="1268"/>
    </location>
</feature>
<organism evidence="4 5">
    <name type="scientific">Plasmodium gonderi</name>
    <dbReference type="NCBI Taxonomy" id="77519"/>
    <lineage>
        <taxon>Eukaryota</taxon>
        <taxon>Sar</taxon>
        <taxon>Alveolata</taxon>
        <taxon>Apicomplexa</taxon>
        <taxon>Aconoidasida</taxon>
        <taxon>Haemosporida</taxon>
        <taxon>Plasmodiidae</taxon>
        <taxon>Plasmodium</taxon>
        <taxon>Plasmodium (Plasmodium)</taxon>
    </lineage>
</organism>
<comment type="caution">
    <text evidence="4">The sequence shown here is derived from an EMBL/GenBank/DDBJ whole genome shotgun (WGS) entry which is preliminary data.</text>
</comment>
<feature type="region of interest" description="Disordered" evidence="2">
    <location>
        <begin position="1037"/>
        <end position="1075"/>
    </location>
</feature>
<protein>
    <recommendedName>
        <fullName evidence="6">S1 motif domain-containing protein</fullName>
    </recommendedName>
</protein>
<feature type="region of interest" description="Disordered" evidence="2">
    <location>
        <begin position="239"/>
        <end position="283"/>
    </location>
</feature>
<accession>A0A1Y1JBK7</accession>
<keyword evidence="3" id="KW-0732">Signal</keyword>
<feature type="compositionally biased region" description="Polar residues" evidence="2">
    <location>
        <begin position="1037"/>
        <end position="1061"/>
    </location>
</feature>
<dbReference type="Gene3D" id="2.40.50.140">
    <property type="entry name" value="Nucleic acid-binding proteins"/>
    <property type="match status" value="1"/>
</dbReference>
<keyword evidence="1" id="KW-0175">Coiled coil</keyword>
<proteinExistence type="predicted"/>
<feature type="region of interest" description="Disordered" evidence="2">
    <location>
        <begin position="298"/>
        <end position="356"/>
    </location>
</feature>
<evidence type="ECO:0000256" key="2">
    <source>
        <dbReference type="SAM" id="MobiDB-lite"/>
    </source>
</evidence>
<feature type="compositionally biased region" description="Basic residues" evidence="2">
    <location>
        <begin position="856"/>
        <end position="865"/>
    </location>
</feature>
<feature type="compositionally biased region" description="Low complexity" evidence="2">
    <location>
        <begin position="1383"/>
        <end position="1397"/>
    </location>
</feature>
<dbReference type="RefSeq" id="XP_028542219.1">
    <property type="nucleotide sequence ID" value="XM_028686418.1"/>
</dbReference>
<feature type="compositionally biased region" description="Basic and acidic residues" evidence="2">
    <location>
        <begin position="824"/>
        <end position="843"/>
    </location>
</feature>
<evidence type="ECO:0008006" key="6">
    <source>
        <dbReference type="Google" id="ProtNLM"/>
    </source>
</evidence>
<feature type="region of interest" description="Disordered" evidence="2">
    <location>
        <begin position="1130"/>
        <end position="1150"/>
    </location>
</feature>
<feature type="signal peptide" evidence="3">
    <location>
        <begin position="1"/>
        <end position="17"/>
    </location>
</feature>
<feature type="region of interest" description="Disordered" evidence="2">
    <location>
        <begin position="1227"/>
        <end position="1350"/>
    </location>
</feature>
<feature type="compositionally biased region" description="Acidic residues" evidence="2">
    <location>
        <begin position="902"/>
        <end position="916"/>
    </location>
</feature>
<feature type="region of interest" description="Disordered" evidence="2">
    <location>
        <begin position="783"/>
        <end position="916"/>
    </location>
</feature>
<feature type="coiled-coil region" evidence="1">
    <location>
        <begin position="510"/>
        <end position="537"/>
    </location>
</feature>